<name>A0A916EEH3_9GLOM</name>
<dbReference type="EMBL" id="CAGKOT010000035">
    <property type="protein sequence ID" value="CAB5376204.1"/>
    <property type="molecule type" value="Genomic_DNA"/>
</dbReference>
<sequence length="137" mass="15425">MLFQLLREKMDLYEIIEIYNPPHPMDVVKLIAKHYNRDLKSATVILIVDGMQHLMENKDYGLKSTIAGPIYGALSYSKRDLVYLPVASLQSLNYQQGDSLVPVFKNDEITNTLVKDCGGHGRALEVLNDCLAGRSIE</sequence>
<evidence type="ECO:0000313" key="1">
    <source>
        <dbReference type="EMBL" id="CAB5376204.1"/>
    </source>
</evidence>
<comment type="caution">
    <text evidence="1">The sequence shown here is derived from an EMBL/GenBank/DDBJ whole genome shotgun (WGS) entry which is preliminary data.</text>
</comment>
<proteinExistence type="predicted"/>
<reference evidence="1" key="1">
    <citation type="submission" date="2020-05" db="EMBL/GenBank/DDBJ databases">
        <authorList>
            <person name="Rincon C."/>
            <person name="Sanders R I."/>
            <person name="Robbins C."/>
            <person name="Chaturvedi A."/>
        </authorList>
    </citation>
    <scope>NUCLEOTIDE SEQUENCE</scope>
    <source>
        <strain evidence="1">CHB12</strain>
    </source>
</reference>
<evidence type="ECO:0000313" key="2">
    <source>
        <dbReference type="Proteomes" id="UP000684084"/>
    </source>
</evidence>
<accession>A0A916EEH3</accession>
<dbReference type="Proteomes" id="UP000684084">
    <property type="component" value="Unassembled WGS sequence"/>
</dbReference>
<organism evidence="1 2">
    <name type="scientific">Rhizophagus irregularis</name>
    <dbReference type="NCBI Taxonomy" id="588596"/>
    <lineage>
        <taxon>Eukaryota</taxon>
        <taxon>Fungi</taxon>
        <taxon>Fungi incertae sedis</taxon>
        <taxon>Mucoromycota</taxon>
        <taxon>Glomeromycotina</taxon>
        <taxon>Glomeromycetes</taxon>
        <taxon>Glomerales</taxon>
        <taxon>Glomeraceae</taxon>
        <taxon>Rhizophagus</taxon>
    </lineage>
</organism>
<protein>
    <submittedName>
        <fullName evidence="1">Uncharacterized protein</fullName>
    </submittedName>
</protein>
<dbReference type="OrthoDB" id="5597935at2759"/>
<gene>
    <name evidence="1" type="ORF">CHRIB12_LOCUS15230</name>
</gene>
<dbReference type="AlphaFoldDB" id="A0A916EEH3"/>